<dbReference type="Proteomes" id="UP000695022">
    <property type="component" value="Unplaced"/>
</dbReference>
<evidence type="ECO:0000256" key="7">
    <source>
        <dbReference type="ARBA" id="ARBA00022753"/>
    </source>
</evidence>
<evidence type="ECO:0000256" key="5">
    <source>
        <dbReference type="ARBA" id="ARBA00022448"/>
    </source>
</evidence>
<evidence type="ECO:0000256" key="2">
    <source>
        <dbReference type="ARBA" id="ARBA00004412"/>
    </source>
</evidence>
<dbReference type="PANTHER" id="PTHR12431">
    <property type="entry name" value="SORTING NEXIN 17 AND 27"/>
    <property type="match status" value="1"/>
</dbReference>
<sequence length="481" mass="55243">MHFSIPDTQELRDSSNAPYCAYNIHVNGVFHCTVRYRQLHNFYEQLKKEYGANLLPVFPPKKILPLTGNQKEERKLMLERFIQLISQDARISNSETFNSFFLAAQQETEQETPVEVELDIYLMNGHKIPVTIMSTDQTDDVLEIVAQKIQLNEDFVFYFALYLIKKDDDNEISIVRKMQDFESPYLSQRSAGPKHRIVVRKGYWDPVFDDHLIDDRIAMNLLYVQAISDLERGWTEAKKDTHRQLGSLQTKGSKKEYIMLARTLKHYGYIQFKPCVVDYPTPGARVIINAGNKELCMRVHVAKDQVREAVFKVTRMRCWRITTSIDKEMGDVDPHLELAFEYLMSKDNLQWITIVSDQSILLSMCLQGMVDELIMKKQGGRIRRPADRPKQRHRSYMKRDGSMDMRNSSGASNGDDEHHDESATSTAHRALESVKKLSDKLSSVSVVGRTTNTTANTQPSPAKGKSFVENDAFEGIGDDDL</sequence>
<dbReference type="InterPro" id="IPR011993">
    <property type="entry name" value="PH-like_dom_sf"/>
</dbReference>
<dbReference type="SUPFAM" id="SSF64268">
    <property type="entry name" value="PX domain"/>
    <property type="match status" value="1"/>
</dbReference>
<keyword evidence="5" id="KW-0813">Transport</keyword>
<feature type="domain" description="PX" evidence="14">
    <location>
        <begin position="1"/>
        <end position="108"/>
    </location>
</feature>
<keyword evidence="6" id="KW-0963">Cytoplasm</keyword>
<dbReference type="Gene3D" id="2.30.29.30">
    <property type="entry name" value="Pleckstrin-homology domain (PH domain)/Phosphotyrosine-binding domain (PTB)"/>
    <property type="match status" value="1"/>
</dbReference>
<keyword evidence="11" id="KW-0968">Cytoplasmic vesicle</keyword>
<dbReference type="Pfam" id="PF18116">
    <property type="entry name" value="SNX17_FERM_C"/>
    <property type="match status" value="1"/>
</dbReference>
<evidence type="ECO:0000259" key="14">
    <source>
        <dbReference type="PROSITE" id="PS50195"/>
    </source>
</evidence>
<feature type="compositionally biased region" description="Basic and acidic residues" evidence="13">
    <location>
        <begin position="429"/>
        <end position="439"/>
    </location>
</feature>
<dbReference type="GeneID" id="106820700"/>
<organism evidence="16 17">
    <name type="scientific">Priapulus caudatus</name>
    <name type="common">Priapulid worm</name>
    <dbReference type="NCBI Taxonomy" id="37621"/>
    <lineage>
        <taxon>Eukaryota</taxon>
        <taxon>Metazoa</taxon>
        <taxon>Ecdysozoa</taxon>
        <taxon>Scalidophora</taxon>
        <taxon>Priapulida</taxon>
        <taxon>Priapulimorpha</taxon>
        <taxon>Priapulimorphida</taxon>
        <taxon>Priapulidae</taxon>
        <taxon>Priapulus</taxon>
    </lineage>
</organism>
<evidence type="ECO:0000256" key="8">
    <source>
        <dbReference type="ARBA" id="ARBA00022927"/>
    </source>
</evidence>
<dbReference type="InterPro" id="IPR001683">
    <property type="entry name" value="PX_dom"/>
</dbReference>
<dbReference type="Pfam" id="PF21271">
    <property type="entry name" value="SNX17-31_F2_FERM"/>
    <property type="match status" value="1"/>
</dbReference>
<reference evidence="17" key="1">
    <citation type="submission" date="2025-08" db="UniProtKB">
        <authorList>
            <consortium name="RefSeq"/>
        </authorList>
    </citation>
    <scope>IDENTIFICATION</scope>
</reference>
<gene>
    <name evidence="17" type="primary">LOC106820700</name>
</gene>
<accession>A0ABM1F8C2</accession>
<dbReference type="SMART" id="SM00312">
    <property type="entry name" value="PX"/>
    <property type="match status" value="1"/>
</dbReference>
<keyword evidence="9" id="KW-0446">Lipid-binding</keyword>
<dbReference type="InterPro" id="IPR036871">
    <property type="entry name" value="PX_dom_sf"/>
</dbReference>
<evidence type="ECO:0000256" key="3">
    <source>
        <dbReference type="ARBA" id="ARBA00010883"/>
    </source>
</evidence>
<dbReference type="Pfam" id="PF21273">
    <property type="entry name" value="SNX17-27-31_F1_FERM"/>
    <property type="match status" value="1"/>
</dbReference>
<dbReference type="PROSITE" id="PS50200">
    <property type="entry name" value="RA"/>
    <property type="match status" value="1"/>
</dbReference>
<dbReference type="PANTHER" id="PTHR12431:SF14">
    <property type="entry name" value="LD15323P"/>
    <property type="match status" value="1"/>
</dbReference>
<dbReference type="InterPro" id="IPR037836">
    <property type="entry name" value="SNX17_FERM-like_dom"/>
</dbReference>
<evidence type="ECO:0000313" key="17">
    <source>
        <dbReference type="RefSeq" id="XP_014680693.1"/>
    </source>
</evidence>
<proteinExistence type="inferred from homology"/>
<keyword evidence="16" id="KW-1185">Reference proteome</keyword>
<feature type="region of interest" description="Disordered" evidence="13">
    <location>
        <begin position="380"/>
        <end position="481"/>
    </location>
</feature>
<evidence type="ECO:0000256" key="12">
    <source>
        <dbReference type="ARBA" id="ARBA00045612"/>
    </source>
</evidence>
<evidence type="ECO:0000256" key="4">
    <source>
        <dbReference type="ARBA" id="ARBA00015282"/>
    </source>
</evidence>
<evidence type="ECO:0000313" key="16">
    <source>
        <dbReference type="Proteomes" id="UP000695022"/>
    </source>
</evidence>
<dbReference type="CDD" id="cd16121">
    <property type="entry name" value="FERM_F1_SNX17"/>
    <property type="match status" value="1"/>
</dbReference>
<evidence type="ECO:0000256" key="1">
    <source>
        <dbReference type="ARBA" id="ARBA00004180"/>
    </source>
</evidence>
<keyword evidence="8" id="KW-0653">Protein transport</keyword>
<keyword evidence="7" id="KW-0967">Endosome</keyword>
<evidence type="ECO:0000256" key="9">
    <source>
        <dbReference type="ARBA" id="ARBA00023121"/>
    </source>
</evidence>
<dbReference type="InterPro" id="IPR040842">
    <property type="entry name" value="SNX17/31_FERM"/>
</dbReference>
<dbReference type="Gene3D" id="1.20.80.60">
    <property type="match status" value="1"/>
</dbReference>
<dbReference type="Gene3D" id="3.30.1520.10">
    <property type="entry name" value="Phox-like domain"/>
    <property type="match status" value="1"/>
</dbReference>
<dbReference type="InterPro" id="IPR028666">
    <property type="entry name" value="SNX17_FERM_N"/>
</dbReference>
<comment type="similarity">
    <text evidence="3">Belongs to the sorting nexin family.</text>
</comment>
<evidence type="ECO:0000256" key="11">
    <source>
        <dbReference type="ARBA" id="ARBA00023329"/>
    </source>
</evidence>
<dbReference type="InterPro" id="IPR048763">
    <property type="entry name" value="SNX17-31_FERM_F1"/>
</dbReference>
<dbReference type="CDD" id="cd13337">
    <property type="entry name" value="FERM-like_C_SNX17"/>
    <property type="match status" value="1"/>
</dbReference>
<feature type="domain" description="Ras-associating" evidence="15">
    <location>
        <begin position="114"/>
        <end position="204"/>
    </location>
</feature>
<evidence type="ECO:0000256" key="13">
    <source>
        <dbReference type="SAM" id="MobiDB-lite"/>
    </source>
</evidence>
<dbReference type="Gene3D" id="3.10.20.90">
    <property type="entry name" value="Phosphatidylinositol 3-kinase Catalytic Subunit, Chain A, domain 1"/>
    <property type="match status" value="1"/>
</dbReference>
<evidence type="ECO:0000256" key="6">
    <source>
        <dbReference type="ARBA" id="ARBA00022490"/>
    </source>
</evidence>
<name>A0ABM1F8C2_PRICU</name>
<keyword evidence="10" id="KW-0472">Membrane</keyword>
<dbReference type="Pfam" id="PF00787">
    <property type="entry name" value="PX"/>
    <property type="match status" value="1"/>
</dbReference>
<dbReference type="CDD" id="cd06885">
    <property type="entry name" value="PX_SNX17_31"/>
    <property type="match status" value="1"/>
</dbReference>
<dbReference type="RefSeq" id="XP_014680693.1">
    <property type="nucleotide sequence ID" value="XM_014825207.1"/>
</dbReference>
<dbReference type="InterPro" id="IPR048767">
    <property type="entry name" value="SNX17-31_FERM_F2"/>
</dbReference>
<feature type="compositionally biased region" description="Polar residues" evidence="13">
    <location>
        <begin position="448"/>
        <end position="460"/>
    </location>
</feature>
<comment type="function">
    <text evidence="12">Critical regulator of endosomal recycling of numerous surface proteins, including integrins, signaling receptor and channels. Binds to NPxY sequences in the cytoplasmic tails of target cargos. Associates with retriever and CCC complexes to prevent lysosomal degradation and promote cell surface recycling of numerous cargos such as integrins ITGB1, ITGB5 and their associated alpha subunits. Also required for maintenance of normal cell surface levels of APP and LRP1. Interacts with membranes containing phosphatidylinositol 3-phosphate (PtdIns(3P)).</text>
</comment>
<protein>
    <recommendedName>
        <fullName evidence="4">Sorting nexin-17</fullName>
    </recommendedName>
</protein>
<evidence type="ECO:0000259" key="15">
    <source>
        <dbReference type="PROSITE" id="PS50200"/>
    </source>
</evidence>
<dbReference type="InterPro" id="IPR000159">
    <property type="entry name" value="RA_dom"/>
</dbReference>
<comment type="subcellular location">
    <subcellularLocation>
        <location evidence="1">Cytoplasmic vesicle membrane</location>
        <topology evidence="1">Peripheral membrane protein</topology>
        <orientation evidence="1">Cytoplasmic side</orientation>
    </subcellularLocation>
    <subcellularLocation>
        <location evidence="2">Early endosome</location>
    </subcellularLocation>
</comment>
<evidence type="ECO:0000256" key="10">
    <source>
        <dbReference type="ARBA" id="ARBA00023136"/>
    </source>
</evidence>
<dbReference type="PROSITE" id="PS50195">
    <property type="entry name" value="PX"/>
    <property type="match status" value="1"/>
</dbReference>